<keyword evidence="2" id="KW-0479">Metal-binding</keyword>
<name>J0CVE1_AURST</name>
<keyword evidence="2" id="KW-0863">Zinc-finger</keyword>
<feature type="non-terminal residue" evidence="5">
    <location>
        <position position="204"/>
    </location>
</feature>
<dbReference type="AlphaFoldDB" id="J0CVE1"/>
<dbReference type="InterPro" id="IPR001878">
    <property type="entry name" value="Znf_CCHC"/>
</dbReference>
<dbReference type="PROSITE" id="PS50158">
    <property type="entry name" value="ZF_CCHC"/>
    <property type="match status" value="1"/>
</dbReference>
<dbReference type="SUPFAM" id="SSF57756">
    <property type="entry name" value="Retrovirus zinc finger-like domains"/>
    <property type="match status" value="1"/>
</dbReference>
<keyword evidence="2" id="KW-0862">Zinc</keyword>
<dbReference type="OMA" id="CYARKEA"/>
<dbReference type="SMART" id="SM00343">
    <property type="entry name" value="ZnF_C2HC"/>
    <property type="match status" value="1"/>
</dbReference>
<evidence type="ECO:0000313" key="6">
    <source>
        <dbReference type="Proteomes" id="UP000006514"/>
    </source>
</evidence>
<accession>J0CVE1</accession>
<evidence type="ECO:0000259" key="4">
    <source>
        <dbReference type="PROSITE" id="PS50158"/>
    </source>
</evidence>
<feature type="compositionally biased region" description="Polar residues" evidence="3">
    <location>
        <begin position="136"/>
        <end position="150"/>
    </location>
</feature>
<evidence type="ECO:0000256" key="1">
    <source>
        <dbReference type="ARBA" id="ARBA00022664"/>
    </source>
</evidence>
<organism evidence="5 6">
    <name type="scientific">Auricularia subglabra (strain TFB-10046 / SS5)</name>
    <name type="common">White-rot fungus</name>
    <name type="synonym">Auricularia delicata (strain TFB10046)</name>
    <dbReference type="NCBI Taxonomy" id="717982"/>
    <lineage>
        <taxon>Eukaryota</taxon>
        <taxon>Fungi</taxon>
        <taxon>Dikarya</taxon>
        <taxon>Basidiomycota</taxon>
        <taxon>Agaricomycotina</taxon>
        <taxon>Agaricomycetes</taxon>
        <taxon>Auriculariales</taxon>
        <taxon>Auriculariaceae</taxon>
        <taxon>Auricularia</taxon>
    </lineage>
</organism>
<keyword evidence="1" id="KW-0507">mRNA processing</keyword>
<dbReference type="Gene3D" id="4.10.60.10">
    <property type="entry name" value="Zinc finger, CCHC-type"/>
    <property type="match status" value="1"/>
</dbReference>
<evidence type="ECO:0000313" key="5">
    <source>
        <dbReference type="EMBL" id="EJD34385.1"/>
    </source>
</evidence>
<dbReference type="EMBL" id="JH687954">
    <property type="protein sequence ID" value="EJD34385.1"/>
    <property type="molecule type" value="Genomic_DNA"/>
</dbReference>
<feature type="compositionally biased region" description="Low complexity" evidence="3">
    <location>
        <begin position="95"/>
        <end position="117"/>
    </location>
</feature>
<reference evidence="6" key="1">
    <citation type="journal article" date="2012" name="Science">
        <title>The Paleozoic origin of enzymatic lignin decomposition reconstructed from 31 fungal genomes.</title>
        <authorList>
            <person name="Floudas D."/>
            <person name="Binder M."/>
            <person name="Riley R."/>
            <person name="Barry K."/>
            <person name="Blanchette R.A."/>
            <person name="Henrissat B."/>
            <person name="Martinez A.T."/>
            <person name="Otillar R."/>
            <person name="Spatafora J.W."/>
            <person name="Yadav J.S."/>
            <person name="Aerts A."/>
            <person name="Benoit I."/>
            <person name="Boyd A."/>
            <person name="Carlson A."/>
            <person name="Copeland A."/>
            <person name="Coutinho P.M."/>
            <person name="de Vries R.P."/>
            <person name="Ferreira P."/>
            <person name="Findley K."/>
            <person name="Foster B."/>
            <person name="Gaskell J."/>
            <person name="Glotzer D."/>
            <person name="Gorecki P."/>
            <person name="Heitman J."/>
            <person name="Hesse C."/>
            <person name="Hori C."/>
            <person name="Igarashi K."/>
            <person name="Jurgens J.A."/>
            <person name="Kallen N."/>
            <person name="Kersten P."/>
            <person name="Kohler A."/>
            <person name="Kuees U."/>
            <person name="Kumar T.K.A."/>
            <person name="Kuo A."/>
            <person name="LaButti K."/>
            <person name="Larrondo L.F."/>
            <person name="Lindquist E."/>
            <person name="Ling A."/>
            <person name="Lombard V."/>
            <person name="Lucas S."/>
            <person name="Lundell T."/>
            <person name="Martin R."/>
            <person name="McLaughlin D.J."/>
            <person name="Morgenstern I."/>
            <person name="Morin E."/>
            <person name="Murat C."/>
            <person name="Nagy L.G."/>
            <person name="Nolan M."/>
            <person name="Ohm R.A."/>
            <person name="Patyshakuliyeva A."/>
            <person name="Rokas A."/>
            <person name="Ruiz-Duenas F.J."/>
            <person name="Sabat G."/>
            <person name="Salamov A."/>
            <person name="Samejima M."/>
            <person name="Schmutz J."/>
            <person name="Slot J.C."/>
            <person name="St John F."/>
            <person name="Stenlid J."/>
            <person name="Sun H."/>
            <person name="Sun S."/>
            <person name="Syed K."/>
            <person name="Tsang A."/>
            <person name="Wiebenga A."/>
            <person name="Young D."/>
            <person name="Pisabarro A."/>
            <person name="Eastwood D.C."/>
            <person name="Martin F."/>
            <person name="Cullen D."/>
            <person name="Grigoriev I.V."/>
            <person name="Hibbett D.S."/>
        </authorList>
    </citation>
    <scope>NUCLEOTIDE SEQUENCE [LARGE SCALE GENOMIC DNA]</scope>
    <source>
        <strain evidence="6">TFB10046</strain>
    </source>
</reference>
<dbReference type="Proteomes" id="UP000006514">
    <property type="component" value="Unassembled WGS sequence"/>
</dbReference>
<proteinExistence type="predicted"/>
<dbReference type="OrthoDB" id="3267748at2759"/>
<dbReference type="KEGG" id="adl:AURDEDRAFT_76216"/>
<dbReference type="GO" id="GO:0008270">
    <property type="term" value="F:zinc ion binding"/>
    <property type="evidence" value="ECO:0007669"/>
    <property type="project" value="UniProtKB-KW"/>
</dbReference>
<sequence length="204" mass="22800">MKAKQRGRPIKDFAKEIRNLAVRYPDIDEYALRRIFWNGADTYIQLFWTEKGRSLEYDDISTLLIYAQRVEKRERLKKRLGATSTSVETANPKPAIARSSGGARQARSSNWRASRATGRGGGGGKRTGGRSSSSKPVVQQATAKAATPSQPRRAGPSELRYGSKLTAQQEEEHRAQNLCFYCHKPGHLATDCYARKEARRSGAR</sequence>
<keyword evidence="6" id="KW-1185">Reference proteome</keyword>
<dbReference type="InParanoid" id="J0CVE1"/>
<gene>
    <name evidence="5" type="ORF">AURDEDRAFT_76216</name>
</gene>
<feature type="region of interest" description="Disordered" evidence="3">
    <location>
        <begin position="81"/>
        <end position="158"/>
    </location>
</feature>
<dbReference type="InterPro" id="IPR036875">
    <property type="entry name" value="Znf_CCHC_sf"/>
</dbReference>
<evidence type="ECO:0000256" key="2">
    <source>
        <dbReference type="PROSITE-ProRule" id="PRU00047"/>
    </source>
</evidence>
<dbReference type="GO" id="GO:0003676">
    <property type="term" value="F:nucleic acid binding"/>
    <property type="evidence" value="ECO:0007669"/>
    <property type="project" value="InterPro"/>
</dbReference>
<feature type="domain" description="CCHC-type" evidence="4">
    <location>
        <begin position="179"/>
        <end position="192"/>
    </location>
</feature>
<evidence type="ECO:0000256" key="3">
    <source>
        <dbReference type="SAM" id="MobiDB-lite"/>
    </source>
</evidence>
<dbReference type="GO" id="GO:0006397">
    <property type="term" value="P:mRNA processing"/>
    <property type="evidence" value="ECO:0007669"/>
    <property type="project" value="UniProtKB-KW"/>
</dbReference>
<protein>
    <recommendedName>
        <fullName evidence="4">CCHC-type domain-containing protein</fullName>
    </recommendedName>
</protein>